<proteinExistence type="predicted"/>
<sequence>MDVFVFENDSFFDMSRNKLLNISLIMNCVPINADGLGALAWALSDADKDVGIMFAKSVYHGENIFQKLRLLPLEIFGVQLLSADGSRLSTYNVWLFFVVNRSAFALLQ</sequence>
<comment type="caution">
    <text evidence="1">The sequence shown here is derived from an EMBL/GenBank/DDBJ whole genome shotgun (WGS) entry which is preliminary data.</text>
</comment>
<evidence type="ECO:0000313" key="2">
    <source>
        <dbReference type="Proteomes" id="UP000029708"/>
    </source>
</evidence>
<dbReference type="EMBL" id="JROI01000016">
    <property type="protein sequence ID" value="KGI76790.1"/>
    <property type="molecule type" value="Genomic_DNA"/>
</dbReference>
<gene>
    <name evidence="1" type="ORF">LF63_0114700</name>
</gene>
<evidence type="ECO:0000313" key="1">
    <source>
        <dbReference type="EMBL" id="KGI76790.1"/>
    </source>
</evidence>
<dbReference type="Proteomes" id="UP000029708">
    <property type="component" value="Unassembled WGS sequence"/>
</dbReference>
<protein>
    <submittedName>
        <fullName evidence="1">Uncharacterized protein</fullName>
    </submittedName>
</protein>
<dbReference type="AlphaFoldDB" id="A0A099CUU2"/>
<reference evidence="1 2" key="1">
    <citation type="submission" date="2014-09" db="EMBL/GenBank/DDBJ databases">
        <title>Xanthomonadaceae 3.5X direct submission.</title>
        <authorList>
            <person name="Fang T."/>
            <person name="Wang H."/>
        </authorList>
    </citation>
    <scope>NUCLEOTIDE SEQUENCE [LARGE SCALE GENOMIC DNA]</scope>
    <source>
        <strain evidence="1 2">3.5X</strain>
    </source>
</reference>
<dbReference type="HOGENOM" id="CLU_2194258_0_0_6"/>
<name>A0A099CUU2_9GAMM</name>
<organism evidence="1 2">
    <name type="scientific">Oleiagrimonas soli</name>
    <dbReference type="NCBI Taxonomy" id="1543381"/>
    <lineage>
        <taxon>Bacteria</taxon>
        <taxon>Pseudomonadati</taxon>
        <taxon>Pseudomonadota</taxon>
        <taxon>Gammaproteobacteria</taxon>
        <taxon>Lysobacterales</taxon>
        <taxon>Rhodanobacteraceae</taxon>
        <taxon>Oleiagrimonas</taxon>
    </lineage>
</organism>
<keyword evidence="2" id="KW-1185">Reference proteome</keyword>
<accession>A0A099CUU2</accession>